<dbReference type="WBParaSite" id="mrna-Wban_10904">
    <property type="protein sequence ID" value="mrna-Wban_10904"/>
    <property type="gene ID" value="Wban_10904"/>
</dbReference>
<sequence>MKLESAPLYIYVLYRTMFEIPWLLDNFFDQNYTALMAVIPFNLHDYGLVLFDFVDRMEQQLKHIGIPNAVGIPVIDMKLESAPLYIYVLYRTMFEIPWLLDNFFDQNYTALMAVGQLWLEIGRDIADSLIS</sequence>
<proteinExistence type="predicted"/>
<accession>A0AAF5Q6R1</accession>
<reference evidence="2" key="3">
    <citation type="submission" date="2024-02" db="UniProtKB">
        <authorList>
            <consortium name="WormBaseParasite"/>
        </authorList>
    </citation>
    <scope>IDENTIFICATION</scope>
    <source>
        <strain evidence="2">pt0022</strain>
    </source>
</reference>
<reference evidence="1" key="1">
    <citation type="submission" date="2015-03" db="EMBL/GenBank/DDBJ databases">
        <title>Wuchereria bancrofti Genome Sequencing Papua New Guinea Strain.</title>
        <authorList>
            <person name="Small S.T."/>
            <person name="Serre D."/>
            <person name="Zimmerman P.A."/>
        </authorList>
    </citation>
    <scope>NUCLEOTIDE SEQUENCE [LARGE SCALE GENOMIC DNA]</scope>
    <source>
        <strain evidence="1">pt0022</strain>
    </source>
</reference>
<name>A0AAF5Q6R1_WUCBA</name>
<dbReference type="AlphaFoldDB" id="A0AAF5Q6R1"/>
<evidence type="ECO:0000313" key="1">
    <source>
        <dbReference type="Proteomes" id="UP000093561"/>
    </source>
</evidence>
<dbReference type="Proteomes" id="UP000093561">
    <property type="component" value="Unassembled WGS sequence"/>
</dbReference>
<dbReference type="Gene3D" id="3.40.630.10">
    <property type="entry name" value="Zn peptidases"/>
    <property type="match status" value="1"/>
</dbReference>
<reference evidence="1" key="2">
    <citation type="journal article" date="2016" name="Mol. Ecol.">
        <title>Population genomics of the filarial nematode parasite Wuchereria bancrofti from mosquitoes.</title>
        <authorList>
            <person name="Small S.T."/>
            <person name="Reimer L.J."/>
            <person name="Tisch D.J."/>
            <person name="King C.L."/>
            <person name="Christensen B.M."/>
            <person name="Siba P.M."/>
            <person name="Kazura J.W."/>
            <person name="Serre D."/>
            <person name="Zimmerman P.A."/>
        </authorList>
    </citation>
    <scope>NUCLEOTIDE SEQUENCE</scope>
    <source>
        <strain evidence="1">pt0022</strain>
    </source>
</reference>
<evidence type="ECO:0000313" key="2">
    <source>
        <dbReference type="WBParaSite" id="mrna-Wban_10904"/>
    </source>
</evidence>
<protein>
    <submittedName>
        <fullName evidence="2">Uncharacterized protein</fullName>
    </submittedName>
</protein>
<organism evidence="1 2">
    <name type="scientific">Wuchereria bancrofti</name>
    <dbReference type="NCBI Taxonomy" id="6293"/>
    <lineage>
        <taxon>Eukaryota</taxon>
        <taxon>Metazoa</taxon>
        <taxon>Ecdysozoa</taxon>
        <taxon>Nematoda</taxon>
        <taxon>Chromadorea</taxon>
        <taxon>Rhabditida</taxon>
        <taxon>Spirurina</taxon>
        <taxon>Spiruromorpha</taxon>
        <taxon>Filarioidea</taxon>
        <taxon>Onchocercidae</taxon>
        <taxon>Wuchereria</taxon>
    </lineage>
</organism>